<gene>
    <name evidence="1" type="ordered locus">CKC_02275</name>
</gene>
<dbReference type="HOGENOM" id="CLU_3382532_0_0_5"/>
<organism evidence="1 2">
    <name type="scientific">Liberibacter solanacearum (strain CLso-ZC1)</name>
    <dbReference type="NCBI Taxonomy" id="658172"/>
    <lineage>
        <taxon>Bacteria</taxon>
        <taxon>Pseudomonadati</taxon>
        <taxon>Pseudomonadota</taxon>
        <taxon>Alphaproteobacteria</taxon>
        <taxon>Hyphomicrobiales</taxon>
        <taxon>Rhizobiaceae</taxon>
        <taxon>Liberibacter</taxon>
    </lineage>
</organism>
<dbReference type="AlphaFoldDB" id="E4UCW6"/>
<name>E4UCW6_LIBSC</name>
<reference evidence="2" key="1">
    <citation type="submission" date="2010-11" db="EMBL/GenBank/DDBJ databases">
        <title>Complete genome sequence of Candidatus Liberibacter solanacearum CLso-ZC1.</title>
        <authorList>
            <person name="Lin H."/>
            <person name="Doddapaneni H.V."/>
            <person name="Lou B."/>
            <person name="Civerolo E.L."/>
            <person name="Chen C."/>
            <person name="Duan Y."/>
            <person name="Zhou L."/>
            <person name="Glynn J."/>
        </authorList>
    </citation>
    <scope>NUCLEOTIDE SEQUENCE [LARGE SCALE GENOMIC DNA]</scope>
    <source>
        <strain evidence="2">CLso-ZC1</strain>
    </source>
</reference>
<evidence type="ECO:0000313" key="1">
    <source>
        <dbReference type="EMBL" id="ADR52206.1"/>
    </source>
</evidence>
<dbReference type="STRING" id="658172.CKC_02275"/>
<dbReference type="KEGG" id="lso:CKC_02275"/>
<reference key="2">
    <citation type="submission" date="2010-11" db="EMBL/GenBank/DDBJ databases">
        <authorList>
            <person name="Lin H."/>
            <person name="Doddapaneni H.V."/>
            <person name="Lou B."/>
            <person name="Civerolo E.L."/>
            <person name="Chen C."/>
            <person name="Duan Y."/>
            <person name="Zhou L."/>
            <person name="Glynn J."/>
        </authorList>
    </citation>
    <scope>NUCLEOTIDE SEQUENCE</scope>
    <source>
        <strain>CLso-ZC1</strain>
    </source>
</reference>
<evidence type="ECO:0000313" key="2">
    <source>
        <dbReference type="Proteomes" id="UP000007038"/>
    </source>
</evidence>
<accession>E4UCW6</accession>
<proteinExistence type="predicted"/>
<dbReference type="Proteomes" id="UP000007038">
    <property type="component" value="Chromosome"/>
</dbReference>
<sequence>MVSSEKNERYQENNSLGCLYNQEELEKIFYLFP</sequence>
<dbReference type="EMBL" id="CP002371">
    <property type="protein sequence ID" value="ADR52206.1"/>
    <property type="molecule type" value="Genomic_DNA"/>
</dbReference>
<reference evidence="1 2" key="3">
    <citation type="journal article" date="2011" name="PLoS ONE">
        <title>The Complete Genome Sequence of 'Candidatus Liberibacter solanacearum', the Bacterium Associated with Potato Zebra Chip Disease.</title>
        <authorList>
            <person name="Lin H."/>
            <person name="Lou B."/>
            <person name="Glynn J.M."/>
            <person name="Doddapaneni H."/>
            <person name="Civerolo E.L."/>
            <person name="Chen C."/>
            <person name="Duan Y."/>
            <person name="Zhou L."/>
            <person name="Vahling C.M."/>
        </authorList>
    </citation>
    <scope>NUCLEOTIDE SEQUENCE [LARGE SCALE GENOMIC DNA]</scope>
    <source>
        <strain evidence="1 2">CLso-ZC1</strain>
    </source>
</reference>
<protein>
    <submittedName>
        <fullName evidence="1">Uncharacterized protein</fullName>
    </submittedName>
</protein>